<evidence type="ECO:0000313" key="9">
    <source>
        <dbReference type="Proteomes" id="UP001589709"/>
    </source>
</evidence>
<protein>
    <submittedName>
        <fullName evidence="8">Lysophospholipid acyltransferase family protein</fullName>
    </submittedName>
</protein>
<comment type="caution">
    <text evidence="8">The sequence shown here is derived from an EMBL/GenBank/DDBJ whole genome shotgun (WGS) entry which is preliminary data.</text>
</comment>
<proteinExistence type="predicted"/>
<feature type="transmembrane region" description="Helical" evidence="6">
    <location>
        <begin position="29"/>
        <end position="49"/>
    </location>
</feature>
<dbReference type="PANTHER" id="PTHR10434">
    <property type="entry name" value="1-ACYL-SN-GLYCEROL-3-PHOSPHATE ACYLTRANSFERASE"/>
    <property type="match status" value="1"/>
</dbReference>
<sequence>MSVWLPSAPCTPGACVEPAGRGAAALLGAVRLTVVLALLLGGILLLPLGRRVPAPWVRRWARTIAWAAGVRVRVTGSAASTGGLLLVANHISWLDIPLLAAVRPARMIAKAEIRQWPVAGPLTAGAGVVFIDRDRLRALPGTVAHIADLLRSGAAVGVFPEGSTWCGRAQGTFRRAVFQAALDARVPVQPVRIHYRLADGNASTAPAFVGKDSLLASLWRVTTARGLVAEVDVREPIPPGTLPDRRALAHAAQPTTPPAAGRTHAVLAS</sequence>
<evidence type="ECO:0000313" key="8">
    <source>
        <dbReference type="EMBL" id="MFB9466912.1"/>
    </source>
</evidence>
<feature type="domain" description="Phospholipid/glycerol acyltransferase" evidence="7">
    <location>
        <begin position="84"/>
        <end position="196"/>
    </location>
</feature>
<comment type="pathway">
    <text evidence="1">Lipid metabolism.</text>
</comment>
<evidence type="ECO:0000256" key="1">
    <source>
        <dbReference type="ARBA" id="ARBA00005189"/>
    </source>
</evidence>
<keyword evidence="6" id="KW-0472">Membrane</keyword>
<dbReference type="RefSeq" id="WP_381349982.1">
    <property type="nucleotide sequence ID" value="NZ_JBHMCY010000083.1"/>
</dbReference>
<dbReference type="SUPFAM" id="SSF69593">
    <property type="entry name" value="Glycerol-3-phosphate (1)-acyltransferase"/>
    <property type="match status" value="1"/>
</dbReference>
<dbReference type="Proteomes" id="UP001589709">
    <property type="component" value="Unassembled WGS sequence"/>
</dbReference>
<accession>A0ABV5N9D8</accession>
<reference evidence="8 9" key="1">
    <citation type="submission" date="2024-09" db="EMBL/GenBank/DDBJ databases">
        <authorList>
            <person name="Sun Q."/>
            <person name="Mori K."/>
        </authorList>
    </citation>
    <scope>NUCLEOTIDE SEQUENCE [LARGE SCALE GENOMIC DNA]</scope>
    <source>
        <strain evidence="8 9">JCM 6917</strain>
    </source>
</reference>
<keyword evidence="6" id="KW-0812">Transmembrane</keyword>
<evidence type="ECO:0000256" key="2">
    <source>
        <dbReference type="ARBA" id="ARBA00022516"/>
    </source>
</evidence>
<name>A0ABV5N9D8_9ACTN</name>
<dbReference type="InterPro" id="IPR002123">
    <property type="entry name" value="Plipid/glycerol_acylTrfase"/>
</dbReference>
<dbReference type="SMART" id="SM00563">
    <property type="entry name" value="PlsC"/>
    <property type="match status" value="1"/>
</dbReference>
<keyword evidence="4" id="KW-0443">Lipid metabolism</keyword>
<gene>
    <name evidence="8" type="ORF">ACFF45_30500</name>
</gene>
<keyword evidence="5 8" id="KW-0012">Acyltransferase</keyword>
<dbReference type="GO" id="GO:0016746">
    <property type="term" value="F:acyltransferase activity"/>
    <property type="evidence" value="ECO:0007669"/>
    <property type="project" value="UniProtKB-KW"/>
</dbReference>
<evidence type="ECO:0000259" key="7">
    <source>
        <dbReference type="SMART" id="SM00563"/>
    </source>
</evidence>
<evidence type="ECO:0000256" key="5">
    <source>
        <dbReference type="ARBA" id="ARBA00023315"/>
    </source>
</evidence>
<dbReference type="Pfam" id="PF01553">
    <property type="entry name" value="Acyltransferase"/>
    <property type="match status" value="1"/>
</dbReference>
<dbReference type="CDD" id="cd07989">
    <property type="entry name" value="LPLAT_AGPAT-like"/>
    <property type="match status" value="1"/>
</dbReference>
<evidence type="ECO:0000256" key="6">
    <source>
        <dbReference type="SAM" id="Phobius"/>
    </source>
</evidence>
<keyword evidence="6" id="KW-1133">Transmembrane helix</keyword>
<dbReference type="EMBL" id="JBHMCY010000083">
    <property type="protein sequence ID" value="MFB9466912.1"/>
    <property type="molecule type" value="Genomic_DNA"/>
</dbReference>
<evidence type="ECO:0000256" key="3">
    <source>
        <dbReference type="ARBA" id="ARBA00022679"/>
    </source>
</evidence>
<keyword evidence="3" id="KW-0808">Transferase</keyword>
<keyword evidence="9" id="KW-1185">Reference proteome</keyword>
<organism evidence="8 9">
    <name type="scientific">Streptomyces cinereospinus</name>
    <dbReference type="NCBI Taxonomy" id="285561"/>
    <lineage>
        <taxon>Bacteria</taxon>
        <taxon>Bacillati</taxon>
        <taxon>Actinomycetota</taxon>
        <taxon>Actinomycetes</taxon>
        <taxon>Kitasatosporales</taxon>
        <taxon>Streptomycetaceae</taxon>
        <taxon>Streptomyces</taxon>
    </lineage>
</organism>
<keyword evidence="2" id="KW-0444">Lipid biosynthesis</keyword>
<dbReference type="PANTHER" id="PTHR10434:SF64">
    <property type="entry name" value="1-ACYL-SN-GLYCEROL-3-PHOSPHATE ACYLTRANSFERASE-RELATED"/>
    <property type="match status" value="1"/>
</dbReference>
<evidence type="ECO:0000256" key="4">
    <source>
        <dbReference type="ARBA" id="ARBA00023098"/>
    </source>
</evidence>